<keyword evidence="8 10" id="KW-0472">Membrane</keyword>
<evidence type="ECO:0000259" key="11">
    <source>
        <dbReference type="PROSITE" id="PS50928"/>
    </source>
</evidence>
<dbReference type="AlphaFoldDB" id="A0A0P6YE61"/>
<evidence type="ECO:0000256" key="8">
    <source>
        <dbReference type="ARBA" id="ARBA00023136"/>
    </source>
</evidence>
<evidence type="ECO:0000313" key="12">
    <source>
        <dbReference type="EMBL" id="KPL90393.1"/>
    </source>
</evidence>
<feature type="transmembrane region" description="Helical" evidence="10">
    <location>
        <begin position="188"/>
        <end position="207"/>
    </location>
</feature>
<dbReference type="Pfam" id="PF00528">
    <property type="entry name" value="BPD_transp_1"/>
    <property type="match status" value="1"/>
</dbReference>
<name>A0A0P6YE61_9CHLR</name>
<evidence type="ECO:0000256" key="1">
    <source>
        <dbReference type="ARBA" id="ARBA00004651"/>
    </source>
</evidence>
<dbReference type="GO" id="GO:0015031">
    <property type="term" value="P:protein transport"/>
    <property type="evidence" value="ECO:0007669"/>
    <property type="project" value="UniProtKB-KW"/>
</dbReference>
<comment type="similarity">
    <text evidence="9">Belongs to the binding-protein-dependent transport system permease family. OppBC subfamily.</text>
</comment>
<accession>A0A0P6YE61</accession>
<evidence type="ECO:0000256" key="5">
    <source>
        <dbReference type="ARBA" id="ARBA00022856"/>
    </source>
</evidence>
<dbReference type="GO" id="GO:0015833">
    <property type="term" value="P:peptide transport"/>
    <property type="evidence" value="ECO:0007669"/>
    <property type="project" value="UniProtKB-KW"/>
</dbReference>
<keyword evidence="5" id="KW-0571">Peptide transport</keyword>
<dbReference type="InterPro" id="IPR000515">
    <property type="entry name" value="MetI-like"/>
</dbReference>
<evidence type="ECO:0000256" key="10">
    <source>
        <dbReference type="RuleBase" id="RU363032"/>
    </source>
</evidence>
<feature type="transmembrane region" description="Helical" evidence="10">
    <location>
        <begin position="238"/>
        <end position="258"/>
    </location>
</feature>
<dbReference type="OrthoDB" id="9776213at2"/>
<dbReference type="InterPro" id="IPR050366">
    <property type="entry name" value="BP-dependent_transpt_permease"/>
</dbReference>
<keyword evidence="7 10" id="KW-1133">Transmembrane helix</keyword>
<dbReference type="EMBL" id="LGKP01000012">
    <property type="protein sequence ID" value="KPL90393.1"/>
    <property type="molecule type" value="Genomic_DNA"/>
</dbReference>
<dbReference type="Pfam" id="PF12911">
    <property type="entry name" value="OppC_N"/>
    <property type="match status" value="1"/>
</dbReference>
<keyword evidence="6" id="KW-0653">Protein transport</keyword>
<gene>
    <name evidence="12" type="ORF">SE18_07240</name>
</gene>
<dbReference type="Gene3D" id="1.10.3720.10">
    <property type="entry name" value="MetI-like"/>
    <property type="match status" value="1"/>
</dbReference>
<keyword evidence="4 10" id="KW-0812">Transmembrane</keyword>
<dbReference type="PATRIC" id="fig|70996.4.peg.4806"/>
<dbReference type="GO" id="GO:0055085">
    <property type="term" value="P:transmembrane transport"/>
    <property type="evidence" value="ECO:0007669"/>
    <property type="project" value="InterPro"/>
</dbReference>
<proteinExistence type="inferred from homology"/>
<dbReference type="PROSITE" id="PS50928">
    <property type="entry name" value="ABC_TM1"/>
    <property type="match status" value="1"/>
</dbReference>
<keyword evidence="3" id="KW-1003">Cell membrane</keyword>
<dbReference type="RefSeq" id="WP_054533763.1">
    <property type="nucleotide sequence ID" value="NZ_LGKP01000012.1"/>
</dbReference>
<comment type="caution">
    <text evidence="12">The sequence shown here is derived from an EMBL/GenBank/DDBJ whole genome shotgun (WGS) entry which is preliminary data.</text>
</comment>
<dbReference type="InterPro" id="IPR025966">
    <property type="entry name" value="OppC_N"/>
</dbReference>
<feature type="transmembrane region" description="Helical" evidence="10">
    <location>
        <begin position="38"/>
        <end position="60"/>
    </location>
</feature>
<evidence type="ECO:0000313" key="13">
    <source>
        <dbReference type="Proteomes" id="UP000050277"/>
    </source>
</evidence>
<organism evidence="12 13">
    <name type="scientific">Herpetosiphon geysericola</name>
    <dbReference type="NCBI Taxonomy" id="70996"/>
    <lineage>
        <taxon>Bacteria</taxon>
        <taxon>Bacillati</taxon>
        <taxon>Chloroflexota</taxon>
        <taxon>Chloroflexia</taxon>
        <taxon>Herpetosiphonales</taxon>
        <taxon>Herpetosiphonaceae</taxon>
        <taxon>Herpetosiphon</taxon>
    </lineage>
</organism>
<dbReference type="CDD" id="cd06261">
    <property type="entry name" value="TM_PBP2"/>
    <property type="match status" value="1"/>
</dbReference>
<evidence type="ECO:0000256" key="3">
    <source>
        <dbReference type="ARBA" id="ARBA00022475"/>
    </source>
</evidence>
<evidence type="ECO:0000256" key="7">
    <source>
        <dbReference type="ARBA" id="ARBA00022989"/>
    </source>
</evidence>
<evidence type="ECO:0000256" key="2">
    <source>
        <dbReference type="ARBA" id="ARBA00022448"/>
    </source>
</evidence>
<dbReference type="GO" id="GO:0005886">
    <property type="term" value="C:plasma membrane"/>
    <property type="evidence" value="ECO:0007669"/>
    <property type="project" value="UniProtKB-SubCell"/>
</dbReference>
<protein>
    <submittedName>
        <fullName evidence="12">ABC transporter permease</fullName>
    </submittedName>
</protein>
<keyword evidence="2 10" id="KW-0813">Transport</keyword>
<dbReference type="SUPFAM" id="SSF161098">
    <property type="entry name" value="MetI-like"/>
    <property type="match status" value="1"/>
</dbReference>
<feature type="domain" description="ABC transmembrane type-1" evidence="11">
    <location>
        <begin position="117"/>
        <end position="321"/>
    </location>
</feature>
<keyword evidence="13" id="KW-1185">Reference proteome</keyword>
<dbReference type="STRING" id="70996.SE18_07240"/>
<feature type="transmembrane region" description="Helical" evidence="10">
    <location>
        <begin position="301"/>
        <end position="321"/>
    </location>
</feature>
<reference evidence="12 13" key="1">
    <citation type="submission" date="2015-07" db="EMBL/GenBank/DDBJ databases">
        <title>Whole genome sequence of Herpetosiphon geysericola DSM 7119.</title>
        <authorList>
            <person name="Hemp J."/>
            <person name="Ward L.M."/>
            <person name="Pace L.A."/>
            <person name="Fischer W.W."/>
        </authorList>
    </citation>
    <scope>NUCLEOTIDE SEQUENCE [LARGE SCALE GENOMIC DNA]</scope>
    <source>
        <strain evidence="12 13">DSM 7119</strain>
    </source>
</reference>
<comment type="subcellular location">
    <subcellularLocation>
        <location evidence="1 10">Cell membrane</location>
        <topology evidence="1 10">Multi-pass membrane protein</topology>
    </subcellularLocation>
</comment>
<feature type="transmembrane region" description="Helical" evidence="10">
    <location>
        <begin position="119"/>
        <end position="144"/>
    </location>
</feature>
<evidence type="ECO:0000256" key="4">
    <source>
        <dbReference type="ARBA" id="ARBA00022692"/>
    </source>
</evidence>
<dbReference type="Proteomes" id="UP000050277">
    <property type="component" value="Unassembled WGS sequence"/>
</dbReference>
<dbReference type="PANTHER" id="PTHR43386">
    <property type="entry name" value="OLIGOPEPTIDE TRANSPORT SYSTEM PERMEASE PROTEIN APPC"/>
    <property type="match status" value="1"/>
</dbReference>
<feature type="transmembrane region" description="Helical" evidence="10">
    <location>
        <begin position="156"/>
        <end position="176"/>
    </location>
</feature>
<evidence type="ECO:0000256" key="6">
    <source>
        <dbReference type="ARBA" id="ARBA00022927"/>
    </source>
</evidence>
<dbReference type="InterPro" id="IPR035906">
    <property type="entry name" value="MetI-like_sf"/>
</dbReference>
<dbReference type="PANTHER" id="PTHR43386:SF24">
    <property type="entry name" value="OLIGOPEPTIDE TRANSPORT SYSTEM PERMEASE PROTEIN AMID"/>
    <property type="match status" value="1"/>
</dbReference>
<sequence length="332" mass="35943">MATASNVAGTNPAQAQEFTRPVRSLWSDAWLRLRRNRLAMASIVYLFLLALVAIFAPVIAPHSPGRPTTTELRERGVYRQAAWVVDEKTPKRSGIWKFPLGTDSAGGDVLSRLIYGTRVSMVVGFIPMIFTLTIGITIGLISGFAGGKLDSLLMRFTDIIFSLPDILFFIIVQTAFSQTAFGKTFNGLLLIFLSFSAVNWASVARLVRGQVLSLKEKEFVEAAEAVGVRRGSILFRHILPNTLAPIIVAGAFIVPSAIVTEATLSFLGIGIQPDTNPNNPFPTSWGQMILEGKSAIDSQPWILIASAIAIASITIAFVALGDGLRDALDPRQ</sequence>
<evidence type="ECO:0000256" key="9">
    <source>
        <dbReference type="ARBA" id="ARBA00024202"/>
    </source>
</evidence>